<evidence type="ECO:0000313" key="2">
    <source>
        <dbReference type="Proteomes" id="UP000075920"/>
    </source>
</evidence>
<dbReference type="EnsemblMetazoa" id="AMIN014030-RB">
    <property type="protein sequence ID" value="AMIN014030-PB"/>
    <property type="gene ID" value="AMIN014030"/>
</dbReference>
<dbReference type="VEuPathDB" id="VectorBase:AMIN014030"/>
<keyword evidence="2" id="KW-1185">Reference proteome</keyword>
<accession>A0A182WMR8</accession>
<reference evidence="2" key="1">
    <citation type="submission" date="2013-03" db="EMBL/GenBank/DDBJ databases">
        <title>The Genome Sequence of Anopheles minimus MINIMUS1.</title>
        <authorList>
            <consortium name="The Broad Institute Genomics Platform"/>
            <person name="Neafsey D.E."/>
            <person name="Walton C."/>
            <person name="Walker B."/>
            <person name="Young S.K."/>
            <person name="Zeng Q."/>
            <person name="Gargeya S."/>
            <person name="Fitzgerald M."/>
            <person name="Haas B."/>
            <person name="Abouelleil A."/>
            <person name="Allen A.W."/>
            <person name="Alvarado L."/>
            <person name="Arachchi H.M."/>
            <person name="Berlin A.M."/>
            <person name="Chapman S.B."/>
            <person name="Gainer-Dewar J."/>
            <person name="Goldberg J."/>
            <person name="Griggs A."/>
            <person name="Gujja S."/>
            <person name="Hansen M."/>
            <person name="Howarth C."/>
            <person name="Imamovic A."/>
            <person name="Ireland A."/>
            <person name="Larimer J."/>
            <person name="McCowan C."/>
            <person name="Murphy C."/>
            <person name="Pearson M."/>
            <person name="Poon T.W."/>
            <person name="Priest M."/>
            <person name="Roberts A."/>
            <person name="Saif S."/>
            <person name="Shea T."/>
            <person name="Sisk P."/>
            <person name="Sykes S."/>
            <person name="Wortman J."/>
            <person name="Nusbaum C."/>
            <person name="Birren B."/>
        </authorList>
    </citation>
    <scope>NUCLEOTIDE SEQUENCE [LARGE SCALE GENOMIC DNA]</scope>
    <source>
        <strain evidence="2">MINIMUS1</strain>
    </source>
</reference>
<protein>
    <submittedName>
        <fullName evidence="1">Uncharacterized protein</fullName>
    </submittedName>
</protein>
<organism evidence="1 2">
    <name type="scientific">Anopheles minimus</name>
    <dbReference type="NCBI Taxonomy" id="112268"/>
    <lineage>
        <taxon>Eukaryota</taxon>
        <taxon>Metazoa</taxon>
        <taxon>Ecdysozoa</taxon>
        <taxon>Arthropoda</taxon>
        <taxon>Hexapoda</taxon>
        <taxon>Insecta</taxon>
        <taxon>Pterygota</taxon>
        <taxon>Neoptera</taxon>
        <taxon>Endopterygota</taxon>
        <taxon>Diptera</taxon>
        <taxon>Nematocera</taxon>
        <taxon>Culicoidea</taxon>
        <taxon>Culicidae</taxon>
        <taxon>Anophelinae</taxon>
        <taxon>Anopheles</taxon>
    </lineage>
</organism>
<dbReference type="Proteomes" id="UP000075920">
    <property type="component" value="Unassembled WGS sequence"/>
</dbReference>
<sequence>KFTFRTLRTPVCAALIQLFRALCAQLRDILLVLTKADTLPLLLGCGGYKRRREWPNQFPLL</sequence>
<proteinExistence type="predicted"/>
<dbReference type="AlphaFoldDB" id="A0A182WMR8"/>
<reference evidence="1" key="2">
    <citation type="submission" date="2020-05" db="UniProtKB">
        <authorList>
            <consortium name="EnsemblMetazoa"/>
        </authorList>
    </citation>
    <scope>IDENTIFICATION</scope>
    <source>
        <strain evidence="1">MINIMUS1</strain>
    </source>
</reference>
<name>A0A182WMR8_9DIPT</name>
<evidence type="ECO:0000313" key="1">
    <source>
        <dbReference type="EnsemblMetazoa" id="AMIN014030-PB"/>
    </source>
</evidence>